<dbReference type="InterPro" id="IPR005769">
    <property type="entry name" value="PhnE/PtxC"/>
</dbReference>
<dbReference type="NCBIfam" id="TIGR01097">
    <property type="entry name" value="PhnE"/>
    <property type="match status" value="1"/>
</dbReference>
<evidence type="ECO:0000259" key="8">
    <source>
        <dbReference type="PROSITE" id="PS50928"/>
    </source>
</evidence>
<dbReference type="InterPro" id="IPR035906">
    <property type="entry name" value="MetI-like_sf"/>
</dbReference>
<dbReference type="EMBL" id="SIJK02000078">
    <property type="protein sequence ID" value="MBP1468584.1"/>
    <property type="molecule type" value="Genomic_DNA"/>
</dbReference>
<evidence type="ECO:0000256" key="6">
    <source>
        <dbReference type="ARBA" id="ARBA00023136"/>
    </source>
</evidence>
<evidence type="ECO:0000256" key="5">
    <source>
        <dbReference type="ARBA" id="ARBA00022989"/>
    </source>
</evidence>
<accession>A0ABS4DGS1</accession>
<keyword evidence="3" id="KW-1003">Cell membrane</keyword>
<dbReference type="Gene3D" id="1.10.3720.10">
    <property type="entry name" value="MetI-like"/>
    <property type="match status" value="1"/>
</dbReference>
<dbReference type="RefSeq" id="WP_135481483.1">
    <property type="nucleotide sequence ID" value="NZ_SIJK02000078.1"/>
</dbReference>
<sequence>MQHDIFRQRRNQRLIFFGVLIALTYGSMVLTAFDPVAGLAAIPRAFIWGASSFIPDEAAMRRLPRILQRLQETVLVSISSATVASALGLVVAVLGANTTRPHPWFSIPTRAIASIFRNVDVSVWALVLLFSFGQSGYTGFFALFFVTFGFIVRVMIETIDEVGTEPVEALRASGASYMATISQSVIPACLPQLISWVLYMIETNIRSATLIGILTGTGIGFAFDLYFKSFNYGAAGLVVFVIVITVLLIEALSNTIRRSIL</sequence>
<evidence type="ECO:0000256" key="4">
    <source>
        <dbReference type="ARBA" id="ARBA00022692"/>
    </source>
</evidence>
<feature type="transmembrane region" description="Helical" evidence="7">
    <location>
        <begin position="176"/>
        <end position="201"/>
    </location>
</feature>
<feature type="transmembrane region" description="Helical" evidence="7">
    <location>
        <begin position="208"/>
        <end position="227"/>
    </location>
</feature>
<feature type="transmembrane region" description="Helical" evidence="7">
    <location>
        <begin position="233"/>
        <end position="252"/>
    </location>
</feature>
<organism evidence="9 10">
    <name type="scientific">Candidatus Chloroploca mongolica</name>
    <dbReference type="NCBI Taxonomy" id="2528176"/>
    <lineage>
        <taxon>Bacteria</taxon>
        <taxon>Bacillati</taxon>
        <taxon>Chloroflexota</taxon>
        <taxon>Chloroflexia</taxon>
        <taxon>Chloroflexales</taxon>
        <taxon>Chloroflexineae</taxon>
        <taxon>Oscillochloridaceae</taxon>
        <taxon>Candidatus Chloroploca</taxon>
    </lineage>
</organism>
<dbReference type="PROSITE" id="PS50928">
    <property type="entry name" value="ABC_TM1"/>
    <property type="match status" value="1"/>
</dbReference>
<dbReference type="PANTHER" id="PTHR30043">
    <property type="entry name" value="PHOSPHONATES TRANSPORT SYSTEM PERMEASE PROTEIN"/>
    <property type="match status" value="1"/>
</dbReference>
<feature type="domain" description="ABC transmembrane type-1" evidence="8">
    <location>
        <begin position="70"/>
        <end position="253"/>
    </location>
</feature>
<protein>
    <submittedName>
        <fullName evidence="9">Phosphonate ABC transporter, permease protein PhnE</fullName>
    </submittedName>
</protein>
<evidence type="ECO:0000256" key="2">
    <source>
        <dbReference type="ARBA" id="ARBA00022448"/>
    </source>
</evidence>
<keyword evidence="4 7" id="KW-0812">Transmembrane</keyword>
<keyword evidence="5 7" id="KW-1133">Transmembrane helix</keyword>
<dbReference type="PANTHER" id="PTHR30043:SF1">
    <property type="entry name" value="ABC TRANSPORT SYSTEM PERMEASE PROTEIN P69"/>
    <property type="match status" value="1"/>
</dbReference>
<evidence type="ECO:0000313" key="10">
    <source>
        <dbReference type="Proteomes" id="UP001193081"/>
    </source>
</evidence>
<keyword evidence="10" id="KW-1185">Reference proteome</keyword>
<dbReference type="CDD" id="cd06261">
    <property type="entry name" value="TM_PBP2"/>
    <property type="match status" value="1"/>
</dbReference>
<dbReference type="SUPFAM" id="SSF161098">
    <property type="entry name" value="MetI-like"/>
    <property type="match status" value="1"/>
</dbReference>
<dbReference type="InterPro" id="IPR000515">
    <property type="entry name" value="MetI-like"/>
</dbReference>
<keyword evidence="2 7" id="KW-0813">Transport</keyword>
<comment type="similarity">
    <text evidence="7">Belongs to the binding-protein-dependent transport system permease family.</text>
</comment>
<feature type="transmembrane region" description="Helical" evidence="7">
    <location>
        <begin position="74"/>
        <end position="96"/>
    </location>
</feature>
<reference evidence="9 10" key="1">
    <citation type="submission" date="2021-03" db="EMBL/GenBank/DDBJ databases">
        <authorList>
            <person name="Grouzdev D.S."/>
        </authorList>
    </citation>
    <scope>NUCLEOTIDE SEQUENCE [LARGE SCALE GENOMIC DNA]</scope>
    <source>
        <strain evidence="9 10">M50-1</strain>
    </source>
</reference>
<evidence type="ECO:0000256" key="3">
    <source>
        <dbReference type="ARBA" id="ARBA00022475"/>
    </source>
</evidence>
<feature type="transmembrane region" description="Helical" evidence="7">
    <location>
        <begin position="111"/>
        <end position="130"/>
    </location>
</feature>
<name>A0ABS4DGS1_9CHLR</name>
<comment type="subcellular location">
    <subcellularLocation>
        <location evidence="1 7">Cell membrane</location>
        <topology evidence="1 7">Multi-pass membrane protein</topology>
    </subcellularLocation>
</comment>
<comment type="caution">
    <text evidence="9">The sequence shown here is derived from an EMBL/GenBank/DDBJ whole genome shotgun (WGS) entry which is preliminary data.</text>
</comment>
<feature type="transmembrane region" description="Helical" evidence="7">
    <location>
        <begin position="36"/>
        <end position="54"/>
    </location>
</feature>
<feature type="transmembrane region" description="Helical" evidence="7">
    <location>
        <begin position="12"/>
        <end position="30"/>
    </location>
</feature>
<proteinExistence type="inferred from homology"/>
<gene>
    <name evidence="9" type="primary">phnE</name>
    <name evidence="9" type="ORF">EYB53_022920</name>
</gene>
<dbReference type="Pfam" id="PF00528">
    <property type="entry name" value="BPD_transp_1"/>
    <property type="match status" value="1"/>
</dbReference>
<evidence type="ECO:0000256" key="7">
    <source>
        <dbReference type="RuleBase" id="RU363032"/>
    </source>
</evidence>
<evidence type="ECO:0000313" key="9">
    <source>
        <dbReference type="EMBL" id="MBP1468584.1"/>
    </source>
</evidence>
<keyword evidence="6 7" id="KW-0472">Membrane</keyword>
<dbReference type="Proteomes" id="UP001193081">
    <property type="component" value="Unassembled WGS sequence"/>
</dbReference>
<feature type="transmembrane region" description="Helical" evidence="7">
    <location>
        <begin position="137"/>
        <end position="156"/>
    </location>
</feature>
<evidence type="ECO:0000256" key="1">
    <source>
        <dbReference type="ARBA" id="ARBA00004651"/>
    </source>
</evidence>